<dbReference type="GeneID" id="13450685"/>
<dbReference type="OMA" id="WREIYFV"/>
<reference evidence="1 2" key="1">
    <citation type="journal article" date="2011" name="Genome Res.">
        <title>Chromosome and gene copy number variation allow major structural change between species and strains of Leishmania.</title>
        <authorList>
            <person name="Rogers M.B."/>
            <person name="Hilley J.D."/>
            <person name="Dickens N.J."/>
            <person name="Wilkes J."/>
            <person name="Bates P.A."/>
            <person name="Depledge D.P."/>
            <person name="Harris D."/>
            <person name="Her Y."/>
            <person name="Herzyk P."/>
            <person name="Imamura H."/>
            <person name="Otto T.D."/>
            <person name="Sanders M."/>
            <person name="Seeger K."/>
            <person name="Dujardin J.C."/>
            <person name="Berriman M."/>
            <person name="Smith D.F."/>
            <person name="Hertz-Fowler C."/>
            <person name="Mottram J.C."/>
        </authorList>
    </citation>
    <scope>NUCLEOTIDE SEQUENCE [LARGE SCALE GENOMIC DNA]</scope>
    <source>
        <strain evidence="1 2">MHOM/GT/2001/U1103</strain>
    </source>
</reference>
<dbReference type="Proteomes" id="UP000007259">
    <property type="component" value="Chromosome 28"/>
</dbReference>
<accession>E9AZG3</accession>
<gene>
    <name evidence="1" type="ORF">LMXM_28_0020</name>
</gene>
<dbReference type="OrthoDB" id="238175at2759"/>
<dbReference type="VEuPathDB" id="TriTrypDB:LmxM.28.0020"/>
<dbReference type="RefSeq" id="XP_003876835.1">
    <property type="nucleotide sequence ID" value="XM_003876786.1"/>
</dbReference>
<keyword evidence="2" id="KW-1185">Reference proteome</keyword>
<sequence length="136" mass="15462">MEVVEEFLRLRREGKGEEAYKLLAPGASMGCPWGGMHHGPRVHDLLIDEARFAKKGYLDSVPIEKIDEGTYQRKFQWDRGMAEFGNSGYRFLGVLPMWRELYFVRDGKIGLVTSDKLLKRRSLVHALFGAGSGKTE</sequence>
<dbReference type="PhylomeDB" id="E9AZG3"/>
<evidence type="ECO:0000313" key="1">
    <source>
        <dbReference type="EMBL" id="CBZ28363.1"/>
    </source>
</evidence>
<proteinExistence type="predicted"/>
<dbReference type="KEGG" id="lmi:LMXM_28_0020"/>
<dbReference type="AlphaFoldDB" id="E9AZG3"/>
<organism evidence="1 2">
    <name type="scientific">Leishmania mexicana (strain MHOM/GT/2001/U1103)</name>
    <dbReference type="NCBI Taxonomy" id="929439"/>
    <lineage>
        <taxon>Eukaryota</taxon>
        <taxon>Discoba</taxon>
        <taxon>Euglenozoa</taxon>
        <taxon>Kinetoplastea</taxon>
        <taxon>Metakinetoplastina</taxon>
        <taxon>Trypanosomatida</taxon>
        <taxon>Trypanosomatidae</taxon>
        <taxon>Leishmaniinae</taxon>
        <taxon>Leishmania</taxon>
    </lineage>
</organism>
<name>E9AZG3_LEIMU</name>
<evidence type="ECO:0000313" key="2">
    <source>
        <dbReference type="Proteomes" id="UP000007259"/>
    </source>
</evidence>
<dbReference type="EMBL" id="FR799581">
    <property type="protein sequence ID" value="CBZ28363.1"/>
    <property type="molecule type" value="Genomic_DNA"/>
</dbReference>
<protein>
    <submittedName>
        <fullName evidence="1">Uncharacterized protein</fullName>
    </submittedName>
</protein>